<reference evidence="4" key="1">
    <citation type="submission" date="2025-08" db="UniProtKB">
        <authorList>
            <consortium name="RefSeq"/>
        </authorList>
    </citation>
    <scope>IDENTIFICATION</scope>
    <source>
        <tissue evidence="4">Muscle</tissue>
    </source>
</reference>
<dbReference type="GeneID" id="106457912"/>
<sequence>MTEPERQTDEKPETGKNKKVLATRVSGTVKWFNVKNGYGFINRLDTSEDIFVHQTAIAKNNPRKLVRSVGDGETVEFDVVVGEKGNEAANVTGPDGAPVEGSKYAPDKRRFYGRFPNRRGFGRRPPPMHRSSENEEQDDEGGEENIKPQRRRQRPRFYARYFRRPRGPPRGNRQDQYSEGRQQQQTDEENSGDGSPHQGYQWEKGQFSRRRPRRFYPRNSYYGRPRRARSNTEGSQTGGDIKDKETEENQNFRSRENRRPPSRPRFRGGSGAPRGRPRRGLPRPRRDQDDSADNTAGGEEVSSTESVTEPDSTSNIKVGGDADQEIADVKGLVSQGNDVDSSAVEGTVSA</sequence>
<feature type="compositionally biased region" description="Basic residues" evidence="1">
    <location>
        <begin position="207"/>
        <end position="216"/>
    </location>
</feature>
<feature type="compositionally biased region" description="Low complexity" evidence="1">
    <location>
        <begin position="299"/>
        <end position="314"/>
    </location>
</feature>
<dbReference type="InterPro" id="IPR019844">
    <property type="entry name" value="CSD_CS"/>
</dbReference>
<dbReference type="InterPro" id="IPR011129">
    <property type="entry name" value="CSD"/>
</dbReference>
<accession>A0ABM1B1D8</accession>
<feature type="region of interest" description="Disordered" evidence="1">
    <location>
        <begin position="87"/>
        <end position="350"/>
    </location>
</feature>
<dbReference type="Pfam" id="PF00313">
    <property type="entry name" value="CSD"/>
    <property type="match status" value="1"/>
</dbReference>
<protein>
    <submittedName>
        <fullName evidence="4">Y-box factor homolog</fullName>
    </submittedName>
</protein>
<dbReference type="Proteomes" id="UP000694941">
    <property type="component" value="Unplaced"/>
</dbReference>
<dbReference type="PROSITE" id="PS51857">
    <property type="entry name" value="CSD_2"/>
    <property type="match status" value="1"/>
</dbReference>
<dbReference type="InterPro" id="IPR050181">
    <property type="entry name" value="Cold_shock_domain"/>
</dbReference>
<feature type="domain" description="CSD" evidence="2">
    <location>
        <begin position="24"/>
        <end position="93"/>
    </location>
</feature>
<organism evidence="3 4">
    <name type="scientific">Limulus polyphemus</name>
    <name type="common">Atlantic horseshoe crab</name>
    <dbReference type="NCBI Taxonomy" id="6850"/>
    <lineage>
        <taxon>Eukaryota</taxon>
        <taxon>Metazoa</taxon>
        <taxon>Ecdysozoa</taxon>
        <taxon>Arthropoda</taxon>
        <taxon>Chelicerata</taxon>
        <taxon>Merostomata</taxon>
        <taxon>Xiphosura</taxon>
        <taxon>Limulidae</taxon>
        <taxon>Limulus</taxon>
    </lineage>
</organism>
<dbReference type="PROSITE" id="PS00352">
    <property type="entry name" value="CSD_1"/>
    <property type="match status" value="1"/>
</dbReference>
<evidence type="ECO:0000259" key="2">
    <source>
        <dbReference type="PROSITE" id="PS51857"/>
    </source>
</evidence>
<dbReference type="SMART" id="SM00357">
    <property type="entry name" value="CSP"/>
    <property type="match status" value="1"/>
</dbReference>
<dbReference type="Gene3D" id="2.40.50.140">
    <property type="entry name" value="Nucleic acid-binding proteins"/>
    <property type="match status" value="1"/>
</dbReference>
<gene>
    <name evidence="4" type="primary">LOC106457912</name>
</gene>
<dbReference type="RefSeq" id="XP_013772812.1">
    <property type="nucleotide sequence ID" value="XM_013917358.2"/>
</dbReference>
<evidence type="ECO:0000313" key="3">
    <source>
        <dbReference type="Proteomes" id="UP000694941"/>
    </source>
</evidence>
<name>A0ABM1B1D8_LIMPO</name>
<dbReference type="InterPro" id="IPR012340">
    <property type="entry name" value="NA-bd_OB-fold"/>
</dbReference>
<dbReference type="CDD" id="cd04458">
    <property type="entry name" value="CSP_CDS"/>
    <property type="match status" value="1"/>
</dbReference>
<dbReference type="SUPFAM" id="SSF50249">
    <property type="entry name" value="Nucleic acid-binding proteins"/>
    <property type="match status" value="1"/>
</dbReference>
<dbReference type="PANTHER" id="PTHR11544">
    <property type="entry name" value="COLD SHOCK DOMAIN CONTAINING PROTEINS"/>
    <property type="match status" value="1"/>
</dbReference>
<proteinExistence type="predicted"/>
<evidence type="ECO:0000256" key="1">
    <source>
        <dbReference type="SAM" id="MobiDB-lite"/>
    </source>
</evidence>
<feature type="compositionally biased region" description="Basic residues" evidence="1">
    <location>
        <begin position="148"/>
        <end position="167"/>
    </location>
</feature>
<dbReference type="PRINTS" id="PR00050">
    <property type="entry name" value="COLDSHOCK"/>
</dbReference>
<keyword evidence="3" id="KW-1185">Reference proteome</keyword>
<dbReference type="InterPro" id="IPR002059">
    <property type="entry name" value="CSP_DNA-bd"/>
</dbReference>
<feature type="compositionally biased region" description="Acidic residues" evidence="1">
    <location>
        <begin position="134"/>
        <end position="143"/>
    </location>
</feature>
<evidence type="ECO:0000313" key="4">
    <source>
        <dbReference type="RefSeq" id="XP_013772812.1"/>
    </source>
</evidence>